<accession>K1TVR7</accession>
<feature type="domain" description="SCP" evidence="1">
    <location>
        <begin position="43"/>
        <end position="154"/>
    </location>
</feature>
<comment type="caution">
    <text evidence="2">The sequence shown here is derived from an EMBL/GenBank/DDBJ whole genome shotgun (WGS) entry which is preliminary data.</text>
</comment>
<dbReference type="InterPro" id="IPR014044">
    <property type="entry name" value="CAP_dom"/>
</dbReference>
<name>K1TVR7_9ZZZZ</name>
<dbReference type="PANTHER" id="PTHR31157:SF1">
    <property type="entry name" value="SCP DOMAIN-CONTAINING PROTEIN"/>
    <property type="match status" value="1"/>
</dbReference>
<dbReference type="EMBL" id="AJWY01004665">
    <property type="protein sequence ID" value="EKC71739.1"/>
    <property type="molecule type" value="Genomic_DNA"/>
</dbReference>
<dbReference type="Gene3D" id="3.40.33.10">
    <property type="entry name" value="CAP"/>
    <property type="match status" value="1"/>
</dbReference>
<dbReference type="SUPFAM" id="SSF55797">
    <property type="entry name" value="PR-1-like"/>
    <property type="match status" value="1"/>
</dbReference>
<protein>
    <submittedName>
        <fullName evidence="2">SCP-like extracellular</fullName>
    </submittedName>
</protein>
<gene>
    <name evidence="2" type="ORF">LEA_07102</name>
</gene>
<organism evidence="2">
    <name type="scientific">human gut metagenome</name>
    <dbReference type="NCBI Taxonomy" id="408170"/>
    <lineage>
        <taxon>unclassified sequences</taxon>
        <taxon>metagenomes</taxon>
        <taxon>organismal metagenomes</taxon>
    </lineage>
</organism>
<dbReference type="InterPro" id="IPR035940">
    <property type="entry name" value="CAP_sf"/>
</dbReference>
<sequence>MYGTMAKGIVTIDGNLYLFDVDTGVMQASITTSEEAMADRVIELVNQERTSRGLQPLLKDDLMVAAAARAKELSQRYSHTRPNGSECFTILWHLGIDYGYAGENIAMGQRTPEIVMNDWMNSSGHRANILSENFDYIGVGYTMVDGHPYWVQLFTGDFDL</sequence>
<dbReference type="AlphaFoldDB" id="K1TVR7"/>
<dbReference type="CDD" id="cd05379">
    <property type="entry name" value="CAP_bacterial"/>
    <property type="match status" value="1"/>
</dbReference>
<evidence type="ECO:0000259" key="1">
    <source>
        <dbReference type="Pfam" id="PF00188"/>
    </source>
</evidence>
<proteinExistence type="predicted"/>
<dbReference type="Pfam" id="PF00188">
    <property type="entry name" value="CAP"/>
    <property type="match status" value="1"/>
</dbReference>
<reference evidence="2" key="1">
    <citation type="journal article" date="2013" name="Environ. Microbiol.">
        <title>Microbiota from the distal guts of lean and obese adolescents exhibit partial functional redundancy besides clear differences in community structure.</title>
        <authorList>
            <person name="Ferrer M."/>
            <person name="Ruiz A."/>
            <person name="Lanza F."/>
            <person name="Haange S.B."/>
            <person name="Oberbach A."/>
            <person name="Till H."/>
            <person name="Bargiela R."/>
            <person name="Campoy C."/>
            <person name="Segura M.T."/>
            <person name="Richter M."/>
            <person name="von Bergen M."/>
            <person name="Seifert J."/>
            <person name="Suarez A."/>
        </authorList>
    </citation>
    <scope>NUCLEOTIDE SEQUENCE</scope>
</reference>
<dbReference type="PANTHER" id="PTHR31157">
    <property type="entry name" value="SCP DOMAIN-CONTAINING PROTEIN"/>
    <property type="match status" value="1"/>
</dbReference>
<evidence type="ECO:0000313" key="2">
    <source>
        <dbReference type="EMBL" id="EKC71739.1"/>
    </source>
</evidence>